<dbReference type="Proteomes" id="UP000727407">
    <property type="component" value="Unassembled WGS sequence"/>
</dbReference>
<dbReference type="AlphaFoldDB" id="A0A8J4XDB3"/>
<name>A0A8J4XDB3_CLAMG</name>
<accession>A0A8J4XDB3</accession>
<comment type="caution">
    <text evidence="1">The sequence shown here is derived from an EMBL/GenBank/DDBJ whole genome shotgun (WGS) entry which is preliminary data.</text>
</comment>
<feature type="non-terminal residue" evidence="1">
    <location>
        <position position="52"/>
    </location>
</feature>
<reference evidence="1" key="1">
    <citation type="submission" date="2020-07" db="EMBL/GenBank/DDBJ databases">
        <title>Clarias magur genome sequencing, assembly and annotation.</title>
        <authorList>
            <person name="Kushwaha B."/>
            <person name="Kumar R."/>
            <person name="Das P."/>
            <person name="Joshi C.G."/>
            <person name="Kumar D."/>
            <person name="Nagpure N.S."/>
            <person name="Pandey M."/>
            <person name="Agarwal S."/>
            <person name="Srivastava S."/>
            <person name="Singh M."/>
            <person name="Sahoo L."/>
            <person name="Jayasankar P."/>
            <person name="Meher P.K."/>
            <person name="Koringa P.G."/>
            <person name="Iquebal M.A."/>
            <person name="Das S.P."/>
            <person name="Bit A."/>
            <person name="Patnaik S."/>
            <person name="Patel N."/>
            <person name="Shah T.M."/>
            <person name="Hinsu A."/>
            <person name="Jena J.K."/>
        </authorList>
    </citation>
    <scope>NUCLEOTIDE SEQUENCE</scope>
    <source>
        <strain evidence="1">CIFAMagur01</strain>
        <tissue evidence="1">Testis</tissue>
    </source>
</reference>
<organism evidence="1 2">
    <name type="scientific">Clarias magur</name>
    <name type="common">Asian catfish</name>
    <name type="synonym">Macropteronotus magur</name>
    <dbReference type="NCBI Taxonomy" id="1594786"/>
    <lineage>
        <taxon>Eukaryota</taxon>
        <taxon>Metazoa</taxon>
        <taxon>Chordata</taxon>
        <taxon>Craniata</taxon>
        <taxon>Vertebrata</taxon>
        <taxon>Euteleostomi</taxon>
        <taxon>Actinopterygii</taxon>
        <taxon>Neopterygii</taxon>
        <taxon>Teleostei</taxon>
        <taxon>Ostariophysi</taxon>
        <taxon>Siluriformes</taxon>
        <taxon>Clariidae</taxon>
        <taxon>Clarias</taxon>
    </lineage>
</organism>
<proteinExistence type="predicted"/>
<gene>
    <name evidence="1" type="ORF">DAT39_006080</name>
</gene>
<dbReference type="EMBL" id="QNUK01000061">
    <property type="protein sequence ID" value="KAF5904188.1"/>
    <property type="molecule type" value="Genomic_DNA"/>
</dbReference>
<keyword evidence="2" id="KW-1185">Reference proteome</keyword>
<protein>
    <submittedName>
        <fullName evidence="1">Uncharacterized protein</fullName>
    </submittedName>
</protein>
<evidence type="ECO:0000313" key="2">
    <source>
        <dbReference type="Proteomes" id="UP000727407"/>
    </source>
</evidence>
<sequence length="52" mass="5739">MIPGGGVVEKILSLYCSSLLPTIMRAALTTHHSHFYNNKSGILIRNPQEDTL</sequence>
<evidence type="ECO:0000313" key="1">
    <source>
        <dbReference type="EMBL" id="KAF5904188.1"/>
    </source>
</evidence>